<dbReference type="eggNOG" id="ENOG5033ACP">
    <property type="taxonomic scope" value="Bacteria"/>
</dbReference>
<name>B1CAH1_9FIRM</name>
<reference evidence="1" key="2">
    <citation type="submission" date="2013-08" db="EMBL/GenBank/DDBJ databases">
        <title>Draft genome sequence of Anaerofustis stercorihominis (DSM 17244).</title>
        <authorList>
            <person name="Sudarsanam P."/>
            <person name="Ley R."/>
            <person name="Guruge J."/>
            <person name="Turnbaugh P.J."/>
            <person name="Mahowald M."/>
            <person name="Liep D."/>
            <person name="Gordon J."/>
        </authorList>
    </citation>
    <scope>NUCLEOTIDE SEQUENCE</scope>
    <source>
        <strain evidence="1">DSM 17244</strain>
    </source>
</reference>
<accession>B1CAH1</accession>
<keyword evidence="2" id="KW-1185">Reference proteome</keyword>
<dbReference type="RefSeq" id="WP_007050914.1">
    <property type="nucleotide sequence ID" value="NZ_DS560019.1"/>
</dbReference>
<evidence type="ECO:0000313" key="2">
    <source>
        <dbReference type="Proteomes" id="UP000005178"/>
    </source>
</evidence>
<dbReference type="Proteomes" id="UP000005178">
    <property type="component" value="Unassembled WGS sequence"/>
</dbReference>
<sequence>MKSKLDIIQNLKDAGCNDDFITKYIKFEKYGNHQGQLRLLSMHRTSLINQIHDSYKMIDCLDYLIYKMKKQIY</sequence>
<dbReference type="OrthoDB" id="3078708at2"/>
<reference evidence="1" key="1">
    <citation type="submission" date="2008-01" db="EMBL/GenBank/DDBJ databases">
        <authorList>
            <person name="Fulton L."/>
            <person name="Clifton S."/>
            <person name="Fulton B."/>
            <person name="Xu J."/>
            <person name="Minx P."/>
            <person name="Pepin K.H."/>
            <person name="Johnson M."/>
            <person name="Thiruvilangam P."/>
            <person name="Bhonagiri V."/>
            <person name="Nash W.E."/>
            <person name="Mardis E.R."/>
            <person name="Wilson R.K."/>
        </authorList>
    </citation>
    <scope>NUCLEOTIDE SEQUENCE [LARGE SCALE GENOMIC DNA]</scope>
    <source>
        <strain evidence="1">DSM 17244</strain>
    </source>
</reference>
<gene>
    <name evidence="1" type="ORF">ANASTE_02160</name>
</gene>
<dbReference type="STRING" id="445971.ANASTE_02160"/>
<evidence type="ECO:0000313" key="1">
    <source>
        <dbReference type="EMBL" id="EDS72444.1"/>
    </source>
</evidence>
<dbReference type="EMBL" id="ABIL02000006">
    <property type="protein sequence ID" value="EDS72444.1"/>
    <property type="molecule type" value="Genomic_DNA"/>
</dbReference>
<proteinExistence type="predicted"/>
<dbReference type="AlphaFoldDB" id="B1CAH1"/>
<comment type="caution">
    <text evidence="1">The sequence shown here is derived from an EMBL/GenBank/DDBJ whole genome shotgun (WGS) entry which is preliminary data.</text>
</comment>
<protein>
    <submittedName>
        <fullName evidence="1">Uncharacterized protein</fullName>
    </submittedName>
</protein>
<dbReference type="GeneID" id="98001180"/>
<dbReference type="HOGENOM" id="CLU_184401_0_0_9"/>
<organism evidence="1 2">
    <name type="scientific">Anaerofustis stercorihominis DSM 17244</name>
    <dbReference type="NCBI Taxonomy" id="445971"/>
    <lineage>
        <taxon>Bacteria</taxon>
        <taxon>Bacillati</taxon>
        <taxon>Bacillota</taxon>
        <taxon>Clostridia</taxon>
        <taxon>Eubacteriales</taxon>
        <taxon>Eubacteriaceae</taxon>
        <taxon>Anaerofustis</taxon>
    </lineage>
</organism>